<dbReference type="PANTHER" id="PTHR33171:SF17">
    <property type="entry name" value="LARA-LIKE N-TERMINAL DOMAIN-CONTAINING PROTEIN"/>
    <property type="match status" value="1"/>
</dbReference>
<dbReference type="PANTHER" id="PTHR33171">
    <property type="entry name" value="LAR_N DOMAIN-CONTAINING PROTEIN"/>
    <property type="match status" value="1"/>
</dbReference>
<dbReference type="InterPro" id="IPR018657">
    <property type="entry name" value="LarA-like_N"/>
</dbReference>
<dbReference type="Gene3D" id="3.40.50.11440">
    <property type="match status" value="1"/>
</dbReference>
<evidence type="ECO:0000259" key="1">
    <source>
        <dbReference type="Pfam" id="PF09861"/>
    </source>
</evidence>
<proteinExistence type="predicted"/>
<dbReference type="EMBL" id="CP037421">
    <property type="protein sequence ID" value="QDT27085.1"/>
    <property type="molecule type" value="Genomic_DNA"/>
</dbReference>
<keyword evidence="3" id="KW-1185">Reference proteome</keyword>
<evidence type="ECO:0000313" key="3">
    <source>
        <dbReference type="Proteomes" id="UP000315647"/>
    </source>
</evidence>
<evidence type="ECO:0000313" key="2">
    <source>
        <dbReference type="EMBL" id="QDT27085.1"/>
    </source>
</evidence>
<dbReference type="RefSeq" id="WP_145449160.1">
    <property type="nucleotide sequence ID" value="NZ_CP037421.1"/>
</dbReference>
<dbReference type="InterPro" id="IPR043166">
    <property type="entry name" value="LarA-like_C"/>
</dbReference>
<dbReference type="GO" id="GO:0050043">
    <property type="term" value="F:lactate racemase activity"/>
    <property type="evidence" value="ECO:0007669"/>
    <property type="project" value="InterPro"/>
</dbReference>
<dbReference type="Proteomes" id="UP000315647">
    <property type="component" value="Chromosome"/>
</dbReference>
<name>A0A517Q652_9PLAN</name>
<dbReference type="Pfam" id="PF09861">
    <property type="entry name" value="Lar_N"/>
    <property type="match status" value="1"/>
</dbReference>
<feature type="domain" description="LarA-like N-terminal" evidence="1">
    <location>
        <begin position="28"/>
        <end position="183"/>
    </location>
</feature>
<dbReference type="InterPro" id="IPR048068">
    <property type="entry name" value="LarA-like"/>
</dbReference>
<gene>
    <name evidence="2" type="ORF">Enr10x_23990</name>
</gene>
<protein>
    <recommendedName>
        <fullName evidence="1">LarA-like N-terminal domain-containing protein</fullName>
    </recommendedName>
</protein>
<sequence>MEQPHQTLTEQEVIQWFEVHLPVEDYRDKRILLIVPDATRTAPLPLLFSTFHRLLSPVAKQIDVLVALGTHPPMPEADICRLLGISESDRQTKYKDVGLYNHEWDNPDRLTEIGTLTKEDTAAISEGLLEMEVPVTINSRIRDYDLLQVMGPVFPHEVVGFSGGSKYFFPGISGPDLLNFFHWLGALITNVGIIGVKHTPVREVVNRSAAMIPIEKRCITFVVAPDSSLYGLFYGSPESAWESAANLSGQIHIKRKPQPFKQVLSCAPLMYDELWVAGKCMYKLEPVVADGGELIIYAPHMKEISVTHGKLIEEVGYHVRDYFTKQWDRFQDYPWGILAHSTHVRGTGTFEDGIERPRVQVTLASQIPPELCEKINLGYRDPGTIDVESFADREEEGILLVRKAGEHLYRLENE</sequence>
<organism evidence="2 3">
    <name type="scientific">Gimesia panareensis</name>
    <dbReference type="NCBI Taxonomy" id="2527978"/>
    <lineage>
        <taxon>Bacteria</taxon>
        <taxon>Pseudomonadati</taxon>
        <taxon>Planctomycetota</taxon>
        <taxon>Planctomycetia</taxon>
        <taxon>Planctomycetales</taxon>
        <taxon>Planctomycetaceae</taxon>
        <taxon>Gimesia</taxon>
    </lineage>
</organism>
<dbReference type="Gene3D" id="3.90.226.30">
    <property type="match status" value="1"/>
</dbReference>
<accession>A0A517Q652</accession>
<dbReference type="AlphaFoldDB" id="A0A517Q652"/>
<reference evidence="2 3" key="1">
    <citation type="submission" date="2019-03" db="EMBL/GenBank/DDBJ databases">
        <title>Deep-cultivation of Planctomycetes and their phenomic and genomic characterization uncovers novel biology.</title>
        <authorList>
            <person name="Wiegand S."/>
            <person name="Jogler M."/>
            <person name="Boedeker C."/>
            <person name="Pinto D."/>
            <person name="Vollmers J."/>
            <person name="Rivas-Marin E."/>
            <person name="Kohn T."/>
            <person name="Peeters S.H."/>
            <person name="Heuer A."/>
            <person name="Rast P."/>
            <person name="Oberbeckmann S."/>
            <person name="Bunk B."/>
            <person name="Jeske O."/>
            <person name="Meyerdierks A."/>
            <person name="Storesund J.E."/>
            <person name="Kallscheuer N."/>
            <person name="Luecker S."/>
            <person name="Lage O.M."/>
            <person name="Pohl T."/>
            <person name="Merkel B.J."/>
            <person name="Hornburger P."/>
            <person name="Mueller R.-W."/>
            <person name="Bruemmer F."/>
            <person name="Labrenz M."/>
            <person name="Spormann A.M."/>
            <person name="Op den Camp H."/>
            <person name="Overmann J."/>
            <person name="Amann R."/>
            <person name="Jetten M.S.M."/>
            <person name="Mascher T."/>
            <person name="Medema M.H."/>
            <person name="Devos D.P."/>
            <person name="Kaster A.-K."/>
            <person name="Ovreas L."/>
            <person name="Rohde M."/>
            <person name="Galperin M.Y."/>
            <person name="Jogler C."/>
        </authorList>
    </citation>
    <scope>NUCLEOTIDE SEQUENCE [LARGE SCALE GENOMIC DNA]</scope>
    <source>
        <strain evidence="2 3">Enr10</strain>
    </source>
</reference>